<protein>
    <submittedName>
        <fullName evidence="7">YhhN-like family protein</fullName>
    </submittedName>
</protein>
<evidence type="ECO:0000256" key="2">
    <source>
        <dbReference type="ARBA" id="ARBA00007375"/>
    </source>
</evidence>
<keyword evidence="4 6" id="KW-1133">Transmembrane helix</keyword>
<dbReference type="InterPro" id="IPR012506">
    <property type="entry name" value="TMEM86B-like"/>
</dbReference>
<comment type="similarity">
    <text evidence="2">Belongs to the TMEM86 family.</text>
</comment>
<feature type="transmembrane region" description="Helical" evidence="6">
    <location>
        <begin position="102"/>
        <end position="122"/>
    </location>
</feature>
<feature type="transmembrane region" description="Helical" evidence="6">
    <location>
        <begin position="218"/>
        <end position="239"/>
    </location>
</feature>
<feature type="transmembrane region" description="Helical" evidence="6">
    <location>
        <begin position="26"/>
        <end position="44"/>
    </location>
</feature>
<accession>A0AB36FNJ9</accession>
<dbReference type="Proteomes" id="UP000095392">
    <property type="component" value="Unassembled WGS sequence"/>
</dbReference>
<comment type="subcellular location">
    <subcellularLocation>
        <location evidence="1">Membrane</location>
        <topology evidence="1">Multi-pass membrane protein</topology>
    </subcellularLocation>
</comment>
<reference evidence="7 8" key="1">
    <citation type="submission" date="2016-09" db="EMBL/GenBank/DDBJ databases">
        <title>Draft Genome Sequence of four Alteromonas macleodii strains isolated from copper coupons and grown long-term at elevated copper levels.</title>
        <authorList>
            <person name="Cusick K."/>
            <person name="Dale J."/>
            <person name="Little B."/>
            <person name="Biffinger J."/>
        </authorList>
    </citation>
    <scope>NUCLEOTIDE SEQUENCE [LARGE SCALE GENOMIC DNA]</scope>
    <source>
        <strain evidence="7 8">KCP01</strain>
    </source>
</reference>
<proteinExistence type="inferred from homology"/>
<evidence type="ECO:0000256" key="5">
    <source>
        <dbReference type="ARBA" id="ARBA00023136"/>
    </source>
</evidence>
<dbReference type="PANTHER" id="PTHR31885:SF6">
    <property type="entry name" value="GH04784P"/>
    <property type="match status" value="1"/>
</dbReference>
<evidence type="ECO:0000256" key="4">
    <source>
        <dbReference type="ARBA" id="ARBA00022989"/>
    </source>
</evidence>
<evidence type="ECO:0000256" key="1">
    <source>
        <dbReference type="ARBA" id="ARBA00004141"/>
    </source>
</evidence>
<feature type="transmembrane region" description="Helical" evidence="6">
    <location>
        <begin position="142"/>
        <end position="160"/>
    </location>
</feature>
<name>A0AB36FNJ9_ALTMA</name>
<feature type="transmembrane region" description="Helical" evidence="6">
    <location>
        <begin position="166"/>
        <end position="187"/>
    </location>
</feature>
<evidence type="ECO:0000256" key="3">
    <source>
        <dbReference type="ARBA" id="ARBA00022692"/>
    </source>
</evidence>
<sequence>MFASPNWGFFCRVEVYDRAVSKRLNMNVRTTIVFSSLALIYLATLPLTPYVAQFLPKALPIVVLAVFAYTKLSAMPRYMVLAALLFSLAGDVSLALPFADSFITGLACFFVAHLTYAMCFALLHRRLQETPGDHIISRKPKWFISIIMISFAVMMAVHILPASKALFYPVVAYISVITLMGLTAVWLAQTKLIVTGALFFVISDAILAQSVFKTPLPLSTIWVMTTYYGAQYCLTMGLVDGFLRKENRQEEIGQT</sequence>
<gene>
    <name evidence="7" type="ORF">BFV95_3837</name>
</gene>
<evidence type="ECO:0000313" key="7">
    <source>
        <dbReference type="EMBL" id="OES26158.1"/>
    </source>
</evidence>
<keyword evidence="5 6" id="KW-0472">Membrane</keyword>
<dbReference type="AlphaFoldDB" id="A0AB36FNJ9"/>
<evidence type="ECO:0000256" key="6">
    <source>
        <dbReference type="SAM" id="Phobius"/>
    </source>
</evidence>
<comment type="caution">
    <text evidence="7">The sequence shown here is derived from an EMBL/GenBank/DDBJ whole genome shotgun (WGS) entry which is preliminary data.</text>
</comment>
<evidence type="ECO:0000313" key="8">
    <source>
        <dbReference type="Proteomes" id="UP000095392"/>
    </source>
</evidence>
<organism evidence="7 8">
    <name type="scientific">Alteromonas macleodii</name>
    <name type="common">Pseudoalteromonas macleodii</name>
    <dbReference type="NCBI Taxonomy" id="28108"/>
    <lineage>
        <taxon>Bacteria</taxon>
        <taxon>Pseudomonadati</taxon>
        <taxon>Pseudomonadota</taxon>
        <taxon>Gammaproteobacteria</taxon>
        <taxon>Alteromonadales</taxon>
        <taxon>Alteromonadaceae</taxon>
        <taxon>Alteromonas/Salinimonas group</taxon>
        <taxon>Alteromonas</taxon>
    </lineage>
</organism>
<dbReference type="EMBL" id="MIPY01000035">
    <property type="protein sequence ID" value="OES26158.1"/>
    <property type="molecule type" value="Genomic_DNA"/>
</dbReference>
<dbReference type="PANTHER" id="PTHR31885">
    <property type="entry name" value="GH04784P"/>
    <property type="match status" value="1"/>
</dbReference>
<dbReference type="GO" id="GO:0016787">
    <property type="term" value="F:hydrolase activity"/>
    <property type="evidence" value="ECO:0007669"/>
    <property type="project" value="TreeGrafter"/>
</dbReference>
<dbReference type="Pfam" id="PF07947">
    <property type="entry name" value="YhhN"/>
    <property type="match status" value="1"/>
</dbReference>
<dbReference type="GO" id="GO:0016020">
    <property type="term" value="C:membrane"/>
    <property type="evidence" value="ECO:0007669"/>
    <property type="project" value="UniProtKB-SubCell"/>
</dbReference>
<feature type="transmembrane region" description="Helical" evidence="6">
    <location>
        <begin position="192"/>
        <end position="212"/>
    </location>
</feature>
<keyword evidence="8" id="KW-1185">Reference proteome</keyword>
<keyword evidence="3 6" id="KW-0812">Transmembrane</keyword>